<feature type="region of interest" description="Disordered" evidence="2">
    <location>
        <begin position="490"/>
        <end position="514"/>
    </location>
</feature>
<dbReference type="EMBL" id="MU857607">
    <property type="protein sequence ID" value="KAK4251268.1"/>
    <property type="molecule type" value="Genomic_DNA"/>
</dbReference>
<protein>
    <submittedName>
        <fullName evidence="4">Amidase signature domain-containing protein</fullName>
    </submittedName>
</protein>
<dbReference type="InterPro" id="IPR020556">
    <property type="entry name" value="Amidase_CS"/>
</dbReference>
<accession>A0AAN7HU54</accession>
<comment type="caution">
    <text evidence="4">The sequence shown here is derived from an EMBL/GenBank/DDBJ whole genome shotgun (WGS) entry which is preliminary data.</text>
</comment>
<dbReference type="AlphaFoldDB" id="A0AAN7HU54"/>
<reference evidence="4" key="1">
    <citation type="journal article" date="2023" name="Mol. Phylogenet. Evol.">
        <title>Genome-scale phylogeny and comparative genomics of the fungal order Sordariales.</title>
        <authorList>
            <person name="Hensen N."/>
            <person name="Bonometti L."/>
            <person name="Westerberg I."/>
            <person name="Brannstrom I.O."/>
            <person name="Guillou S."/>
            <person name="Cros-Aarteil S."/>
            <person name="Calhoun S."/>
            <person name="Haridas S."/>
            <person name="Kuo A."/>
            <person name="Mondo S."/>
            <person name="Pangilinan J."/>
            <person name="Riley R."/>
            <person name="LaButti K."/>
            <person name="Andreopoulos B."/>
            <person name="Lipzen A."/>
            <person name="Chen C."/>
            <person name="Yan M."/>
            <person name="Daum C."/>
            <person name="Ng V."/>
            <person name="Clum A."/>
            <person name="Steindorff A."/>
            <person name="Ohm R.A."/>
            <person name="Martin F."/>
            <person name="Silar P."/>
            <person name="Natvig D.O."/>
            <person name="Lalanne C."/>
            <person name="Gautier V."/>
            <person name="Ament-Velasquez S.L."/>
            <person name="Kruys A."/>
            <person name="Hutchinson M.I."/>
            <person name="Powell A.J."/>
            <person name="Barry K."/>
            <person name="Miller A.N."/>
            <person name="Grigoriev I.V."/>
            <person name="Debuchy R."/>
            <person name="Gladieux P."/>
            <person name="Hiltunen Thoren M."/>
            <person name="Johannesson H."/>
        </authorList>
    </citation>
    <scope>NUCLEOTIDE SEQUENCE</scope>
    <source>
        <strain evidence="4">CBS 359.72</strain>
    </source>
</reference>
<organism evidence="4 5">
    <name type="scientific">Corynascus novoguineensis</name>
    <dbReference type="NCBI Taxonomy" id="1126955"/>
    <lineage>
        <taxon>Eukaryota</taxon>
        <taxon>Fungi</taxon>
        <taxon>Dikarya</taxon>
        <taxon>Ascomycota</taxon>
        <taxon>Pezizomycotina</taxon>
        <taxon>Sordariomycetes</taxon>
        <taxon>Sordariomycetidae</taxon>
        <taxon>Sordariales</taxon>
        <taxon>Chaetomiaceae</taxon>
        <taxon>Corynascus</taxon>
    </lineage>
</organism>
<dbReference type="PANTHER" id="PTHR11895">
    <property type="entry name" value="TRANSAMIDASE"/>
    <property type="match status" value="1"/>
</dbReference>
<dbReference type="SUPFAM" id="SSF75304">
    <property type="entry name" value="Amidase signature (AS) enzymes"/>
    <property type="match status" value="1"/>
</dbReference>
<proteinExistence type="inferred from homology"/>
<sequence length="514" mass="55885">MQRLLWSNAKFGQAKFTPDLKDVAWRIEILEAAAESTKRWAEGKPLSPLDGVPFGVKDDVDAEGFVSTMGMKVNDAHKYFNILPEQSAWPVKKLKMAGAIMLGKLNQHEVGMDTTGCNPTTGTPPNWYNKSYYPGGSSSGCGSALSAGLIPIAIGSDAGGSIRIPSAFCGVYGLKPTHNRVCHVSSSVCVLGPMASTVADLTIAYRYVAETDLNEPAQSLFARSSPPDPSAKKYIGVCREWIAIADPEVLKVLDESLAHIGKLGYEIVDIQLPFLREGQLAHSAICVTEAAADARNRAESPSSFLSLLNYPNRVVVGVGAQTPAIDYLKYGQIRQVIMQHLAFLWDKYPGMMIFSPTTPMAGWPIRKGDQKYGCFDGNRSIRNMTFAWLANLSGCPAVSFPAGYIAPKQGEGVLPVGLMAMGEWGAEEQLLAFARERENYLNDVYPGGRRRPARWADLVGEARKWANLVVASEQNVVEAQKARAEKMAEALAAGKKVDKDGNIEGEADYQRDDE</sequence>
<dbReference type="InterPro" id="IPR036928">
    <property type="entry name" value="AS_sf"/>
</dbReference>
<evidence type="ECO:0000256" key="2">
    <source>
        <dbReference type="SAM" id="MobiDB-lite"/>
    </source>
</evidence>
<dbReference type="PROSITE" id="PS00571">
    <property type="entry name" value="AMIDASES"/>
    <property type="match status" value="1"/>
</dbReference>
<evidence type="ECO:0000313" key="4">
    <source>
        <dbReference type="EMBL" id="KAK4251268.1"/>
    </source>
</evidence>
<dbReference type="InterPro" id="IPR000120">
    <property type="entry name" value="Amidase"/>
</dbReference>
<evidence type="ECO:0000256" key="1">
    <source>
        <dbReference type="ARBA" id="ARBA00009199"/>
    </source>
</evidence>
<gene>
    <name evidence="4" type="ORF">C7999DRAFT_37877</name>
</gene>
<evidence type="ECO:0000259" key="3">
    <source>
        <dbReference type="Pfam" id="PF01425"/>
    </source>
</evidence>
<dbReference type="PANTHER" id="PTHR11895:SF67">
    <property type="entry name" value="AMIDASE DOMAIN-CONTAINING PROTEIN"/>
    <property type="match status" value="1"/>
</dbReference>
<reference evidence="4" key="2">
    <citation type="submission" date="2023-05" db="EMBL/GenBank/DDBJ databases">
        <authorList>
            <consortium name="Lawrence Berkeley National Laboratory"/>
            <person name="Steindorff A."/>
            <person name="Hensen N."/>
            <person name="Bonometti L."/>
            <person name="Westerberg I."/>
            <person name="Brannstrom I.O."/>
            <person name="Guillou S."/>
            <person name="Cros-Aarteil S."/>
            <person name="Calhoun S."/>
            <person name="Haridas S."/>
            <person name="Kuo A."/>
            <person name="Mondo S."/>
            <person name="Pangilinan J."/>
            <person name="Riley R."/>
            <person name="Labutti K."/>
            <person name="Andreopoulos B."/>
            <person name="Lipzen A."/>
            <person name="Chen C."/>
            <person name="Yanf M."/>
            <person name="Daum C."/>
            <person name="Ng V."/>
            <person name="Clum A."/>
            <person name="Ohm R."/>
            <person name="Martin F."/>
            <person name="Silar P."/>
            <person name="Natvig D."/>
            <person name="Lalanne C."/>
            <person name="Gautier V."/>
            <person name="Ament-Velasquez S.L."/>
            <person name="Kruys A."/>
            <person name="Hutchinson M.I."/>
            <person name="Powell A.J."/>
            <person name="Barry K."/>
            <person name="Miller A.N."/>
            <person name="Grigoriev I.V."/>
            <person name="Debuchy R."/>
            <person name="Gladieux P."/>
            <person name="Thoren M.H."/>
            <person name="Johannesson H."/>
        </authorList>
    </citation>
    <scope>NUCLEOTIDE SEQUENCE</scope>
    <source>
        <strain evidence="4">CBS 359.72</strain>
    </source>
</reference>
<dbReference type="Gene3D" id="3.90.1300.10">
    <property type="entry name" value="Amidase signature (AS) domain"/>
    <property type="match status" value="1"/>
</dbReference>
<feature type="domain" description="Amidase" evidence="3">
    <location>
        <begin position="29"/>
        <end position="431"/>
    </location>
</feature>
<dbReference type="Pfam" id="PF01425">
    <property type="entry name" value="Amidase"/>
    <property type="match status" value="1"/>
</dbReference>
<feature type="compositionally biased region" description="Acidic residues" evidence="2">
    <location>
        <begin position="503"/>
        <end position="514"/>
    </location>
</feature>
<dbReference type="Proteomes" id="UP001303647">
    <property type="component" value="Unassembled WGS sequence"/>
</dbReference>
<dbReference type="InterPro" id="IPR023631">
    <property type="entry name" value="Amidase_dom"/>
</dbReference>
<evidence type="ECO:0000313" key="5">
    <source>
        <dbReference type="Proteomes" id="UP001303647"/>
    </source>
</evidence>
<name>A0AAN7HU54_9PEZI</name>
<comment type="similarity">
    <text evidence="1">Belongs to the amidase family.</text>
</comment>
<keyword evidence="5" id="KW-1185">Reference proteome</keyword>
<dbReference type="GO" id="GO:0003824">
    <property type="term" value="F:catalytic activity"/>
    <property type="evidence" value="ECO:0007669"/>
    <property type="project" value="InterPro"/>
</dbReference>